<evidence type="ECO:0000256" key="11">
    <source>
        <dbReference type="PROSITE-ProRule" id="PRU00657"/>
    </source>
</evidence>
<feature type="domain" description="Helicase C-terminal" evidence="16">
    <location>
        <begin position="398"/>
        <end position="569"/>
    </location>
</feature>
<accession>A0A267E0X8</accession>
<evidence type="ECO:0000256" key="2">
    <source>
        <dbReference type="ARBA" id="ARBA00022723"/>
    </source>
</evidence>
<evidence type="ECO:0000256" key="10">
    <source>
        <dbReference type="ARBA" id="ARBA00023211"/>
    </source>
</evidence>
<dbReference type="InterPro" id="IPR005034">
    <property type="entry name" value="Dicer_dimerisation"/>
</dbReference>
<feature type="region of interest" description="Disordered" evidence="13">
    <location>
        <begin position="286"/>
        <end position="313"/>
    </location>
</feature>
<feature type="domain" description="Dicer dsRNA-binding fold" evidence="17">
    <location>
        <begin position="624"/>
        <end position="719"/>
    </location>
</feature>
<evidence type="ECO:0000259" key="16">
    <source>
        <dbReference type="PROSITE" id="PS51194"/>
    </source>
</evidence>
<dbReference type="PANTHER" id="PTHR14950">
    <property type="entry name" value="DICER-RELATED"/>
    <property type="match status" value="1"/>
</dbReference>
<dbReference type="PROSITE" id="PS00517">
    <property type="entry name" value="RNASE_3_1"/>
    <property type="match status" value="1"/>
</dbReference>
<evidence type="ECO:0000256" key="7">
    <source>
        <dbReference type="ARBA" id="ARBA00022840"/>
    </source>
</evidence>
<evidence type="ECO:0000256" key="1">
    <source>
        <dbReference type="ARBA" id="ARBA00001936"/>
    </source>
</evidence>
<keyword evidence="12" id="KW-0175">Coiled coil</keyword>
<keyword evidence="8" id="KW-0460">Magnesium</keyword>
<evidence type="ECO:0000259" key="15">
    <source>
        <dbReference type="PROSITE" id="PS51192"/>
    </source>
</evidence>
<comment type="cofactor">
    <cofactor evidence="1">
        <name>Mn(2+)</name>
        <dbReference type="ChEBI" id="CHEBI:29035"/>
    </cofactor>
</comment>
<feature type="domain" description="RNase III" evidence="14">
    <location>
        <begin position="1289"/>
        <end position="1452"/>
    </location>
</feature>
<dbReference type="InterPro" id="IPR001650">
    <property type="entry name" value="Helicase_C-like"/>
</dbReference>
<keyword evidence="4" id="KW-0547">Nucleotide-binding</keyword>
<evidence type="ECO:0000256" key="9">
    <source>
        <dbReference type="ARBA" id="ARBA00023158"/>
    </source>
</evidence>
<keyword evidence="5" id="KW-0378">Hydrolase</keyword>
<dbReference type="GO" id="GO:0003723">
    <property type="term" value="F:RNA binding"/>
    <property type="evidence" value="ECO:0007669"/>
    <property type="project" value="UniProtKB-UniRule"/>
</dbReference>
<feature type="coiled-coil region" evidence="12">
    <location>
        <begin position="204"/>
        <end position="231"/>
    </location>
</feature>
<gene>
    <name evidence="18" type="ORF">BOX15_Mlig002075g2</name>
</gene>
<feature type="region of interest" description="Disordered" evidence="13">
    <location>
        <begin position="1568"/>
        <end position="1593"/>
    </location>
</feature>
<dbReference type="Pfam" id="PF00271">
    <property type="entry name" value="Helicase_C"/>
    <property type="match status" value="1"/>
</dbReference>
<dbReference type="Pfam" id="PF03368">
    <property type="entry name" value="Dicer_dimer"/>
    <property type="match status" value="1"/>
</dbReference>
<keyword evidence="6" id="KW-0347">Helicase</keyword>
<dbReference type="SMART" id="SM00535">
    <property type="entry name" value="RIBOc"/>
    <property type="match status" value="2"/>
</dbReference>
<evidence type="ECO:0000259" key="17">
    <source>
        <dbReference type="PROSITE" id="PS51327"/>
    </source>
</evidence>
<evidence type="ECO:0000256" key="6">
    <source>
        <dbReference type="ARBA" id="ARBA00022806"/>
    </source>
</evidence>
<keyword evidence="7" id="KW-0067">ATP-binding</keyword>
<evidence type="ECO:0000259" key="14">
    <source>
        <dbReference type="PROSITE" id="PS50142"/>
    </source>
</evidence>
<dbReference type="SMART" id="SM00490">
    <property type="entry name" value="HELICc"/>
    <property type="match status" value="1"/>
</dbReference>
<dbReference type="SMART" id="SM00487">
    <property type="entry name" value="DEXDc"/>
    <property type="match status" value="1"/>
</dbReference>
<keyword evidence="10" id="KW-0464">Manganese</keyword>
<dbReference type="Proteomes" id="UP000215902">
    <property type="component" value="Unassembled WGS sequence"/>
</dbReference>
<dbReference type="Pfam" id="PF00636">
    <property type="entry name" value="Ribonuclease_3"/>
    <property type="match status" value="2"/>
</dbReference>
<dbReference type="GO" id="GO:0046872">
    <property type="term" value="F:metal ion binding"/>
    <property type="evidence" value="ECO:0007669"/>
    <property type="project" value="UniProtKB-KW"/>
</dbReference>
<dbReference type="Gene3D" id="1.10.1520.10">
    <property type="entry name" value="Ribonuclease III domain"/>
    <property type="match status" value="2"/>
</dbReference>
<dbReference type="GO" id="GO:0003677">
    <property type="term" value="F:DNA binding"/>
    <property type="evidence" value="ECO:0007669"/>
    <property type="project" value="InterPro"/>
</dbReference>
<dbReference type="PROSITE" id="PS50142">
    <property type="entry name" value="RNASE_3_2"/>
    <property type="match status" value="2"/>
</dbReference>
<dbReference type="GO" id="GO:0006396">
    <property type="term" value="P:RNA processing"/>
    <property type="evidence" value="ECO:0007669"/>
    <property type="project" value="InterPro"/>
</dbReference>
<dbReference type="InterPro" id="IPR014001">
    <property type="entry name" value="Helicase_ATP-bd"/>
</dbReference>
<comment type="caution">
    <text evidence="18">The sequence shown here is derived from an EMBL/GenBank/DDBJ whole genome shotgun (WGS) entry which is preliminary data.</text>
</comment>
<dbReference type="InterPro" id="IPR027417">
    <property type="entry name" value="P-loop_NTPase"/>
</dbReference>
<dbReference type="SUPFAM" id="SSF69065">
    <property type="entry name" value="RNase III domain-like"/>
    <property type="match status" value="2"/>
</dbReference>
<dbReference type="PANTHER" id="PTHR14950:SF37">
    <property type="entry name" value="ENDORIBONUCLEASE DICER"/>
    <property type="match status" value="1"/>
</dbReference>
<evidence type="ECO:0000256" key="13">
    <source>
        <dbReference type="SAM" id="MobiDB-lite"/>
    </source>
</evidence>
<dbReference type="SUPFAM" id="SSF52540">
    <property type="entry name" value="P-loop containing nucleoside triphosphate hydrolases"/>
    <property type="match status" value="1"/>
</dbReference>
<evidence type="ECO:0000256" key="3">
    <source>
        <dbReference type="ARBA" id="ARBA00022737"/>
    </source>
</evidence>
<dbReference type="InterPro" id="IPR000999">
    <property type="entry name" value="RNase_III_dom"/>
</dbReference>
<dbReference type="OrthoDB" id="6267905at2759"/>
<feature type="domain" description="Helicase ATP-binding" evidence="15">
    <location>
        <begin position="32"/>
        <end position="222"/>
    </location>
</feature>
<comment type="similarity">
    <text evidence="11">Belongs to the helicase family. Dicer subfamily.</text>
</comment>
<dbReference type="InterPro" id="IPR038248">
    <property type="entry name" value="Dicer_dimer_sf"/>
</dbReference>
<keyword evidence="9" id="KW-0943">RNA-mediated gene silencing</keyword>
<dbReference type="Gene3D" id="3.40.50.300">
    <property type="entry name" value="P-loop containing nucleotide triphosphate hydrolases"/>
    <property type="match status" value="2"/>
</dbReference>
<evidence type="ECO:0000256" key="5">
    <source>
        <dbReference type="ARBA" id="ARBA00022801"/>
    </source>
</evidence>
<evidence type="ECO:0000256" key="12">
    <source>
        <dbReference type="SAM" id="Coils"/>
    </source>
</evidence>
<keyword evidence="3" id="KW-0677">Repeat</keyword>
<feature type="non-terminal residue" evidence="18">
    <location>
        <position position="1"/>
    </location>
</feature>
<keyword evidence="19" id="KW-1185">Reference proteome</keyword>
<dbReference type="GO" id="GO:0031047">
    <property type="term" value="P:regulatory ncRNA-mediated gene silencing"/>
    <property type="evidence" value="ECO:0007669"/>
    <property type="project" value="UniProtKB-KW"/>
</dbReference>
<organism evidence="18 19">
    <name type="scientific">Macrostomum lignano</name>
    <dbReference type="NCBI Taxonomy" id="282301"/>
    <lineage>
        <taxon>Eukaryota</taxon>
        <taxon>Metazoa</taxon>
        <taxon>Spiralia</taxon>
        <taxon>Lophotrochozoa</taxon>
        <taxon>Platyhelminthes</taxon>
        <taxon>Rhabditophora</taxon>
        <taxon>Macrostomorpha</taxon>
        <taxon>Macrostomida</taxon>
        <taxon>Macrostomidae</taxon>
        <taxon>Macrostomum</taxon>
    </lineage>
</organism>
<dbReference type="PROSITE" id="PS51327">
    <property type="entry name" value="DICER_DSRBF"/>
    <property type="match status" value="1"/>
</dbReference>
<dbReference type="Gene3D" id="3.30.160.380">
    <property type="entry name" value="Dicer dimerisation domain"/>
    <property type="match status" value="1"/>
</dbReference>
<feature type="region of interest" description="Disordered" evidence="13">
    <location>
        <begin position="573"/>
        <end position="596"/>
    </location>
</feature>
<dbReference type="Pfam" id="PF04851">
    <property type="entry name" value="ResIII"/>
    <property type="match status" value="1"/>
</dbReference>
<evidence type="ECO:0000256" key="8">
    <source>
        <dbReference type="ARBA" id="ARBA00022842"/>
    </source>
</evidence>
<dbReference type="InterPro" id="IPR006935">
    <property type="entry name" value="Helicase/UvrB_N"/>
</dbReference>
<dbReference type="STRING" id="282301.A0A267E0X8"/>
<keyword evidence="2" id="KW-0479">Metal-binding</keyword>
<dbReference type="InterPro" id="IPR036389">
    <property type="entry name" value="RNase_III_sf"/>
</dbReference>
<evidence type="ECO:0000313" key="18">
    <source>
        <dbReference type="EMBL" id="PAA54342.1"/>
    </source>
</evidence>
<reference evidence="18 19" key="1">
    <citation type="submission" date="2017-06" db="EMBL/GenBank/DDBJ databases">
        <title>A platform for efficient transgenesis in Macrostomum lignano, a flatworm model organism for stem cell research.</title>
        <authorList>
            <person name="Berezikov E."/>
        </authorList>
    </citation>
    <scope>NUCLEOTIDE SEQUENCE [LARGE SCALE GENOMIC DNA]</scope>
    <source>
        <strain evidence="18">DV1</strain>
        <tissue evidence="18">Whole organism</tissue>
    </source>
</reference>
<dbReference type="GO" id="GO:0004386">
    <property type="term" value="F:helicase activity"/>
    <property type="evidence" value="ECO:0007669"/>
    <property type="project" value="UniProtKB-KW"/>
</dbReference>
<dbReference type="EMBL" id="NIVC01002928">
    <property type="protein sequence ID" value="PAA54342.1"/>
    <property type="molecule type" value="Genomic_DNA"/>
</dbReference>
<dbReference type="PROSITE" id="PS51194">
    <property type="entry name" value="HELICASE_CTER"/>
    <property type="match status" value="1"/>
</dbReference>
<proteinExistence type="inferred from homology"/>
<evidence type="ECO:0000313" key="19">
    <source>
        <dbReference type="Proteomes" id="UP000215902"/>
    </source>
</evidence>
<dbReference type="GO" id="GO:0005524">
    <property type="term" value="F:ATP binding"/>
    <property type="evidence" value="ECO:0007669"/>
    <property type="project" value="UniProtKB-KW"/>
</dbReference>
<evidence type="ECO:0000256" key="4">
    <source>
        <dbReference type="ARBA" id="ARBA00022741"/>
    </source>
</evidence>
<name>A0A267E0X8_9PLAT</name>
<dbReference type="PROSITE" id="PS51192">
    <property type="entry name" value="HELICASE_ATP_BIND_1"/>
    <property type="match status" value="1"/>
</dbReference>
<sequence>SIMETNSDANGENYQNQQAAPVYAPRQYQIDIASEGIKRNIIVKLDTGSGKTFISVMLIRYYLANSRIELDKGGQRCVFLVKNVPLVRQQAAEIRRCLFTAQDSKDVGEFIGDMGGEMIDLWAGDKWRQMFEQHRVLVMTADIFKDLLNHAKARPHWVSLLVLDECHHLDKGDAYAAICQRLLEMSQKGWDRTGMRLVGLTACLFNGNIKRNKLQERLDELQRKMLDARIVTSTHQEAEGFRLRCSEETLLYKPLYSTEEEKSETISDPIYLLLCRSLADAKQRLDNGRANSGRSSRGRSSAPGSGSSESPFRRCHRALSDSLSSLKELGHFCCFRVMQMYVKELSDVIQGASGPLKPEEQDALKETQQILLDASEQYKLKALSAQTPEDLCSEKCLKLMDSLIKHHKELPDGEAFRAVVFTQERVIAMAVKEFMCEMTGYKSDLSFLRPEFVTGHGLSSEQSNQVAMSLSQQDRVLKQFRTGEVNTLIATRVIEEGMNVRQCNLVVKFNFPPEFRSYVQSKGRARAVKSRYVMLVNEDEENDCKSKLVYYQWLDEAVQRSLLKMRAAFDAMSDEDSEPDESGATASTADASEGAAPLDLSVRSDHPAYYEVASTGAKVGLKTAVSLINRYTTRLASMGCTRPPSPYFDTALNPTSGRYRCRLFLPRPCPIVQPVQCRGDRLSADDARRSAALEAVRLLHKTGELDDHLLPSEREARCAVEELRSYEPGQGTRGRHAWLPKPVARASSSSAAIGHQIAFDSGSDSHTSTAAPLFYCHRLDVKLPGLHLPPCDWQPALLTCGAPLPDSLAFPLFLGCEPAEFRPGPGQALRLTEGQLAQLVAAQAPLTRLMLRWHEPVQMKGLRFYWPPSGGGPNEAESEHPDGAVEPICQLIAVVRSDLDNQPNGSIDWDLLSHLTSPDPLIGPAIVEVAANRDVLKPGVLVQRLQDRGTKSWHYVTSIRPNGLVEFSRTPHLDALVYNPNAAKGRMARLLSRQNKTSVDRVSRLLAMPGIQVRLWCQLRAMPAIVYRINQLLLGCELMSLLQSAPLSTGCAVDSNPRLIYSGCSRAADQQLSVEQRALMKFDVMEWIVANGFRSPDSGSGLTLTGCLQAVTLTHANDFHSMELLETLGDARLKFTVSTRLFHDSDHTVSEGRLTRLRMREIRNAFLHCAAKEKRLHRFVFAQDANKPENYQPPCARPDADPTADASSANRRWCCNLADKSVADVAEALTGLILSACGGDAADAFLRWLGVPSASLPTPAEPAATTLLLPGEIGVESPDFVKFWGMADLDQLEVKLGYKFRRREFLLSAVTHSTFTWNHVTDCYQRLEFLGDAVIDYLVTHYAVCDCMDTGSPGAVTDLRMSLTNNNLFAAVAVSHGLESHLLSMDEPLQDLIMEYRESAAQFDGPDRFRRLSDQFVADAGADAARVVRLSAVKALGDLVESLVGAVFADSGWSLSAAWSLIRRLMSEPMRDFLAEPPRNPVRQLHETAASMGLAVKFEMLQSMSSSTESQLTPDVAAAADALAATRMRLRVGSGFVYEEAERNKRLCRVALARRFLTDPAVCSSAGGGVVGGSKRKSPPSVSESEGDGEGEVEVETAAVNNVADVVVGVSCTTQPAVLI</sequence>
<dbReference type="CDD" id="cd00593">
    <property type="entry name" value="RIBOc"/>
    <property type="match status" value="2"/>
</dbReference>
<keyword evidence="11" id="KW-0694">RNA-binding</keyword>
<dbReference type="GO" id="GO:0004525">
    <property type="term" value="F:ribonuclease III activity"/>
    <property type="evidence" value="ECO:0007669"/>
    <property type="project" value="InterPro"/>
</dbReference>
<protein>
    <submittedName>
        <fullName evidence="18">Uncharacterized protein</fullName>
    </submittedName>
</protein>
<feature type="compositionally biased region" description="Low complexity" evidence="13">
    <location>
        <begin position="288"/>
        <end position="310"/>
    </location>
</feature>
<feature type="domain" description="RNase III" evidence="14">
    <location>
        <begin position="1109"/>
        <end position="1238"/>
    </location>
</feature>